<dbReference type="Proteomes" id="UP001139981">
    <property type="component" value="Unassembled WGS sequence"/>
</dbReference>
<evidence type="ECO:0000313" key="1">
    <source>
        <dbReference type="EMBL" id="KAJ2891102.1"/>
    </source>
</evidence>
<proteinExistence type="predicted"/>
<sequence>MRTVGLKFLAGVQAKLEKATAKDMANVIRGPLNQLKNYLASNWPTPDAKMSMSPAATPRLPVPAIRGSSAADLARRPAQIK</sequence>
<reference evidence="1" key="1">
    <citation type="submission" date="2022-07" db="EMBL/GenBank/DDBJ databases">
        <title>Phylogenomic reconstructions and comparative analyses of Kickxellomycotina fungi.</title>
        <authorList>
            <person name="Reynolds N.K."/>
            <person name="Stajich J.E."/>
            <person name="Barry K."/>
            <person name="Grigoriev I.V."/>
            <person name="Crous P."/>
            <person name="Smith M.E."/>
        </authorList>
    </citation>
    <scope>NUCLEOTIDE SEQUENCE</scope>
    <source>
        <strain evidence="1">CBS 190363</strain>
    </source>
</reference>
<organism evidence="1 2">
    <name type="scientific">Coemansia aciculifera</name>
    <dbReference type="NCBI Taxonomy" id="417176"/>
    <lineage>
        <taxon>Eukaryota</taxon>
        <taxon>Fungi</taxon>
        <taxon>Fungi incertae sedis</taxon>
        <taxon>Zoopagomycota</taxon>
        <taxon>Kickxellomycotina</taxon>
        <taxon>Kickxellomycetes</taxon>
        <taxon>Kickxellales</taxon>
        <taxon>Kickxellaceae</taxon>
        <taxon>Coemansia</taxon>
    </lineage>
</organism>
<comment type="caution">
    <text evidence="1">The sequence shown here is derived from an EMBL/GenBank/DDBJ whole genome shotgun (WGS) entry which is preliminary data.</text>
</comment>
<keyword evidence="2" id="KW-1185">Reference proteome</keyword>
<dbReference type="EMBL" id="JANBVB010001093">
    <property type="protein sequence ID" value="KAJ2891102.1"/>
    <property type="molecule type" value="Genomic_DNA"/>
</dbReference>
<name>A0ACC1M1H3_9FUNG</name>
<evidence type="ECO:0000313" key="2">
    <source>
        <dbReference type="Proteomes" id="UP001139981"/>
    </source>
</evidence>
<gene>
    <name evidence="1" type="ORF">IWW38_003765</name>
</gene>
<accession>A0ACC1M1H3</accession>
<protein>
    <submittedName>
        <fullName evidence="1">Uncharacterized protein</fullName>
    </submittedName>
</protein>